<dbReference type="PANTHER" id="PTHR21064">
    <property type="entry name" value="AMINOGLYCOSIDE PHOSPHOTRANSFERASE DOMAIN-CONTAINING PROTEIN-RELATED"/>
    <property type="match status" value="1"/>
</dbReference>
<proteinExistence type="inferred from homology"/>
<accession>A0A418NVA1</accession>
<evidence type="ECO:0000256" key="5">
    <source>
        <dbReference type="ARBA" id="ARBA00022777"/>
    </source>
</evidence>
<keyword evidence="4 8" id="KW-0547">Nucleotide-binding</keyword>
<dbReference type="Pfam" id="PF01636">
    <property type="entry name" value="APH"/>
    <property type="match status" value="1"/>
</dbReference>
<dbReference type="GO" id="GO:0009088">
    <property type="term" value="P:threonine biosynthetic process"/>
    <property type="evidence" value="ECO:0007669"/>
    <property type="project" value="UniProtKB-UniRule"/>
</dbReference>
<evidence type="ECO:0000313" key="11">
    <source>
        <dbReference type="EMBL" id="RIV87888.1"/>
    </source>
</evidence>
<reference evidence="11 12" key="1">
    <citation type="submission" date="2018-08" db="EMBL/GenBank/DDBJ databases">
        <title>Erythrobacter zhengii sp.nov., a bacterium isolated from deep-sea sediment.</title>
        <authorList>
            <person name="Fang C."/>
            <person name="Wu Y.-H."/>
            <person name="Sun C."/>
            <person name="Wang H."/>
            <person name="Cheng H."/>
            <person name="Meng F.-X."/>
            <person name="Wang C.-S."/>
            <person name="Xu X.-W."/>
        </authorList>
    </citation>
    <scope>NUCLEOTIDE SEQUENCE [LARGE SCALE GENOMIC DNA]</scope>
    <source>
        <strain evidence="11 12">V18</strain>
    </source>
</reference>
<comment type="similarity">
    <text evidence="7 8">Belongs to the pseudomonas-type ThrB family.</text>
</comment>
<organism evidence="11 12">
    <name type="scientific">Aurantiacibacter zhengii</name>
    <dbReference type="NCBI Taxonomy" id="2307003"/>
    <lineage>
        <taxon>Bacteria</taxon>
        <taxon>Pseudomonadati</taxon>
        <taxon>Pseudomonadota</taxon>
        <taxon>Alphaproteobacteria</taxon>
        <taxon>Sphingomonadales</taxon>
        <taxon>Erythrobacteraceae</taxon>
        <taxon>Aurantiacibacter</taxon>
    </lineage>
</organism>
<evidence type="ECO:0000313" key="12">
    <source>
        <dbReference type="Proteomes" id="UP000286576"/>
    </source>
</evidence>
<keyword evidence="5 8" id="KW-0418">Kinase</keyword>
<evidence type="ECO:0000256" key="2">
    <source>
        <dbReference type="ARBA" id="ARBA00022679"/>
    </source>
</evidence>
<dbReference type="OrthoDB" id="9777460at2"/>
<comment type="catalytic activity">
    <reaction evidence="8">
        <text>L-homoserine + ATP = O-phospho-L-homoserine + ADP + H(+)</text>
        <dbReference type="Rhea" id="RHEA:13985"/>
        <dbReference type="ChEBI" id="CHEBI:15378"/>
        <dbReference type="ChEBI" id="CHEBI:30616"/>
        <dbReference type="ChEBI" id="CHEBI:57476"/>
        <dbReference type="ChEBI" id="CHEBI:57590"/>
        <dbReference type="ChEBI" id="CHEBI:456216"/>
        <dbReference type="EC" id="2.7.1.39"/>
    </reaction>
</comment>
<dbReference type="UniPathway" id="UPA00050">
    <property type="reaction ID" value="UER00064"/>
</dbReference>
<evidence type="ECO:0000256" key="8">
    <source>
        <dbReference type="HAMAP-Rule" id="MF_00301"/>
    </source>
</evidence>
<keyword evidence="3 8" id="KW-0791">Threonine biosynthesis</keyword>
<dbReference type="NCBIfam" id="TIGR00938">
    <property type="entry name" value="thrB_alt"/>
    <property type="match status" value="1"/>
</dbReference>
<comment type="pathway">
    <text evidence="8">Amino-acid biosynthesis; L-threonine biosynthesis; L-threonine from L-aspartate: step 4/5.</text>
</comment>
<evidence type="ECO:0000256" key="1">
    <source>
        <dbReference type="ARBA" id="ARBA00022605"/>
    </source>
</evidence>
<dbReference type="HAMAP" id="MF_00301">
    <property type="entry name" value="Homoser_kinase_2"/>
    <property type="match status" value="1"/>
</dbReference>
<dbReference type="Gene3D" id="3.90.1200.10">
    <property type="match status" value="1"/>
</dbReference>
<comment type="caution">
    <text evidence="11">The sequence shown here is derived from an EMBL/GenBank/DDBJ whole genome shotgun (WGS) entry which is preliminary data.</text>
</comment>
<keyword evidence="12" id="KW-1185">Reference proteome</keyword>
<protein>
    <recommendedName>
        <fullName evidence="8 9">Homoserine kinase</fullName>
        <shortName evidence="8">HK</shortName>
        <shortName evidence="8">HSK</shortName>
        <ecNumber evidence="8 9">2.7.1.39</ecNumber>
    </recommendedName>
</protein>
<sequence length="324" mass="35242">MAVYTQLSAEVLGDLIAQYDVGELVSAKGIAEGVSNSNWLVETTGSAANGRRFILTMYERRIDIAELPFFLGLLDHLAANGCPVPRTIHDRSGASSRMLHGKAVALIEFLPGVSVGQPTPAQSRSVGRVLAEMHAKAQDFSETRANDLDPHASARVLADCGEEALQAIDPALPAMIGVANEVAENWPQDLPQSIIHSDLFPDNVLMLGETVSALIDFYFACNDAMAYDLAVTHAAWSFSGDGRDFRPDVGRALIEGYEAVRPLAQDEREALPLLAQGAALRFISSRAQDWIDTPADALVTKKDPMDFVRRLEFYRREGKDVFAA</sequence>
<dbReference type="Gene3D" id="3.30.200.20">
    <property type="entry name" value="Phosphorylase Kinase, domain 1"/>
    <property type="match status" value="1"/>
</dbReference>
<dbReference type="PANTHER" id="PTHR21064:SF6">
    <property type="entry name" value="AMINOGLYCOSIDE PHOSPHOTRANSFERASE DOMAIN-CONTAINING PROTEIN"/>
    <property type="match status" value="1"/>
</dbReference>
<keyword evidence="1 8" id="KW-0028">Amino-acid biosynthesis</keyword>
<keyword evidence="2 8" id="KW-0808">Transferase</keyword>
<dbReference type="Proteomes" id="UP000286576">
    <property type="component" value="Unassembled WGS sequence"/>
</dbReference>
<gene>
    <name evidence="8 11" type="primary">thrB</name>
    <name evidence="11" type="ORF">D2V07_06115</name>
</gene>
<dbReference type="GO" id="GO:0004413">
    <property type="term" value="F:homoserine kinase activity"/>
    <property type="evidence" value="ECO:0007669"/>
    <property type="project" value="UniProtKB-UniRule"/>
</dbReference>
<dbReference type="SUPFAM" id="SSF56112">
    <property type="entry name" value="Protein kinase-like (PK-like)"/>
    <property type="match status" value="1"/>
</dbReference>
<evidence type="ECO:0000256" key="3">
    <source>
        <dbReference type="ARBA" id="ARBA00022697"/>
    </source>
</evidence>
<dbReference type="EMBL" id="QXFL01000002">
    <property type="protein sequence ID" value="RIV87888.1"/>
    <property type="molecule type" value="Genomic_DNA"/>
</dbReference>
<dbReference type="RefSeq" id="WP_119585744.1">
    <property type="nucleotide sequence ID" value="NZ_CAWODQ010000012.1"/>
</dbReference>
<feature type="domain" description="Aminoglycoside phosphotransferase" evidence="10">
    <location>
        <begin position="27"/>
        <end position="263"/>
    </location>
</feature>
<evidence type="ECO:0000256" key="6">
    <source>
        <dbReference type="ARBA" id="ARBA00022840"/>
    </source>
</evidence>
<dbReference type="AlphaFoldDB" id="A0A418NVA1"/>
<evidence type="ECO:0000259" key="10">
    <source>
        <dbReference type="Pfam" id="PF01636"/>
    </source>
</evidence>
<name>A0A418NVA1_9SPHN</name>
<dbReference type="GO" id="GO:0005524">
    <property type="term" value="F:ATP binding"/>
    <property type="evidence" value="ECO:0007669"/>
    <property type="project" value="UniProtKB-KW"/>
</dbReference>
<dbReference type="InterPro" id="IPR011009">
    <property type="entry name" value="Kinase-like_dom_sf"/>
</dbReference>
<dbReference type="NCBIfam" id="NF003558">
    <property type="entry name" value="PRK05231.1"/>
    <property type="match status" value="1"/>
</dbReference>
<evidence type="ECO:0000256" key="9">
    <source>
        <dbReference type="NCBIfam" id="TIGR00938"/>
    </source>
</evidence>
<evidence type="ECO:0000256" key="4">
    <source>
        <dbReference type="ARBA" id="ARBA00022741"/>
    </source>
</evidence>
<keyword evidence="6 8" id="KW-0067">ATP-binding</keyword>
<dbReference type="EC" id="2.7.1.39" evidence="8 9"/>
<dbReference type="CDD" id="cd05153">
    <property type="entry name" value="HomoserineK_II"/>
    <property type="match status" value="1"/>
</dbReference>
<evidence type="ECO:0000256" key="7">
    <source>
        <dbReference type="ARBA" id="ARBA00038240"/>
    </source>
</evidence>
<dbReference type="InterPro" id="IPR002575">
    <property type="entry name" value="Aminoglycoside_PTrfase"/>
</dbReference>
<dbReference type="InterPro" id="IPR005280">
    <property type="entry name" value="Homoserine_kinase_II"/>
</dbReference>
<dbReference type="InterPro" id="IPR050249">
    <property type="entry name" value="Pseudomonas-type_ThrB"/>
</dbReference>